<keyword evidence="2" id="KW-0238">DNA-binding</keyword>
<evidence type="ECO:0000256" key="4">
    <source>
        <dbReference type="SAM" id="MobiDB-lite"/>
    </source>
</evidence>
<keyword evidence="3" id="KW-0804">Transcription</keyword>
<dbReference type="GO" id="GO:0097367">
    <property type="term" value="F:carbohydrate derivative binding"/>
    <property type="evidence" value="ECO:0007669"/>
    <property type="project" value="InterPro"/>
</dbReference>
<evidence type="ECO:0000256" key="1">
    <source>
        <dbReference type="ARBA" id="ARBA00023015"/>
    </source>
</evidence>
<comment type="caution">
    <text evidence="7">The sequence shown here is derived from an EMBL/GenBank/DDBJ whole genome shotgun (WGS) entry which is preliminary data.</text>
</comment>
<dbReference type="InterPro" id="IPR046348">
    <property type="entry name" value="SIS_dom_sf"/>
</dbReference>
<dbReference type="AlphaFoldDB" id="A0A921MPL5"/>
<dbReference type="Proteomes" id="UP000760668">
    <property type="component" value="Unassembled WGS sequence"/>
</dbReference>
<dbReference type="EMBL" id="DYUC01000127">
    <property type="protein sequence ID" value="HJG87821.1"/>
    <property type="molecule type" value="Genomic_DNA"/>
</dbReference>
<dbReference type="Gene3D" id="1.10.10.10">
    <property type="entry name" value="Winged helix-like DNA-binding domain superfamily/Winged helix DNA-binding domain"/>
    <property type="match status" value="1"/>
</dbReference>
<dbReference type="Gene3D" id="3.40.50.10490">
    <property type="entry name" value="Glucose-6-phosphate isomerase like protein, domain 1"/>
    <property type="match status" value="1"/>
</dbReference>
<reference evidence="7" key="2">
    <citation type="submission" date="2021-09" db="EMBL/GenBank/DDBJ databases">
        <authorList>
            <person name="Gilroy R."/>
        </authorList>
    </citation>
    <scope>NUCLEOTIDE SEQUENCE</scope>
    <source>
        <strain evidence="7">CHK179-5677</strain>
    </source>
</reference>
<dbReference type="SUPFAM" id="SSF46689">
    <property type="entry name" value="Homeodomain-like"/>
    <property type="match status" value="1"/>
</dbReference>
<feature type="domain" description="HTH rpiR-type" evidence="5">
    <location>
        <begin position="2"/>
        <end position="78"/>
    </location>
</feature>
<gene>
    <name evidence="7" type="ORF">K8V01_12520</name>
</gene>
<dbReference type="PROSITE" id="PS51071">
    <property type="entry name" value="HTH_RPIR"/>
    <property type="match status" value="1"/>
</dbReference>
<proteinExistence type="predicted"/>
<dbReference type="SUPFAM" id="SSF53697">
    <property type="entry name" value="SIS domain"/>
    <property type="match status" value="1"/>
</dbReference>
<dbReference type="InterPro" id="IPR036388">
    <property type="entry name" value="WH-like_DNA-bd_sf"/>
</dbReference>
<name>A0A921MPL5_9FIRM</name>
<dbReference type="GO" id="GO:0003677">
    <property type="term" value="F:DNA binding"/>
    <property type="evidence" value="ECO:0007669"/>
    <property type="project" value="UniProtKB-KW"/>
</dbReference>
<dbReference type="InterPro" id="IPR035472">
    <property type="entry name" value="RpiR-like_SIS"/>
</dbReference>
<dbReference type="RefSeq" id="WP_295369594.1">
    <property type="nucleotide sequence ID" value="NZ_DYUC01000127.1"/>
</dbReference>
<evidence type="ECO:0000259" key="6">
    <source>
        <dbReference type="PROSITE" id="PS51464"/>
    </source>
</evidence>
<feature type="region of interest" description="Disordered" evidence="4">
    <location>
        <begin position="279"/>
        <end position="300"/>
    </location>
</feature>
<evidence type="ECO:0000259" key="5">
    <source>
        <dbReference type="PROSITE" id="PS51071"/>
    </source>
</evidence>
<reference evidence="7" key="1">
    <citation type="journal article" date="2021" name="PeerJ">
        <title>Extensive microbial diversity within the chicken gut microbiome revealed by metagenomics and culture.</title>
        <authorList>
            <person name="Gilroy R."/>
            <person name="Ravi A."/>
            <person name="Getino M."/>
            <person name="Pursley I."/>
            <person name="Horton D.L."/>
            <person name="Alikhan N.F."/>
            <person name="Baker D."/>
            <person name="Gharbi K."/>
            <person name="Hall N."/>
            <person name="Watson M."/>
            <person name="Adriaenssens E.M."/>
            <person name="Foster-Nyarko E."/>
            <person name="Jarju S."/>
            <person name="Secka A."/>
            <person name="Antonio M."/>
            <person name="Oren A."/>
            <person name="Chaudhuri R.R."/>
            <person name="La Ragione R."/>
            <person name="Hildebrand F."/>
            <person name="Pallen M.J."/>
        </authorList>
    </citation>
    <scope>NUCLEOTIDE SEQUENCE</scope>
    <source>
        <strain evidence="7">CHK179-5677</strain>
    </source>
</reference>
<dbReference type="GO" id="GO:1901135">
    <property type="term" value="P:carbohydrate derivative metabolic process"/>
    <property type="evidence" value="ECO:0007669"/>
    <property type="project" value="InterPro"/>
</dbReference>
<accession>A0A921MPL5</accession>
<dbReference type="PROSITE" id="PS51464">
    <property type="entry name" value="SIS"/>
    <property type="match status" value="1"/>
</dbReference>
<evidence type="ECO:0000256" key="2">
    <source>
        <dbReference type="ARBA" id="ARBA00023125"/>
    </source>
</evidence>
<sequence>MKSALLRLREARDSLSATERSVADYLLAHPEEAMELSIHEMAERTFSSPSTMIRMCHRIGFDGYKEFRRAVTYEMAVRKQSEEEEQKEITRSDSIEDIIEKITYKNIMSLEDTKNLLDADTLRQCVDLIRTCRTVLLFGMGASLCAARDAYLKFLRLNKPCIVNDDWHSQFLQARNATKDDLGIVISYSGETVEMVECMKAMRENHTPIIAITRCVSSPVSDLADYKLYTTANESTFRSGAMSSRIAQLNLIDILYTAFANSEYEYCLEQLSRTHIRKPSSMRKPMLDGGEDNGLHISGH</sequence>
<dbReference type="Pfam" id="PF01418">
    <property type="entry name" value="HTH_6"/>
    <property type="match status" value="1"/>
</dbReference>
<evidence type="ECO:0000313" key="7">
    <source>
        <dbReference type="EMBL" id="HJG87821.1"/>
    </source>
</evidence>
<keyword evidence="1" id="KW-0805">Transcription regulation</keyword>
<dbReference type="InterPro" id="IPR000281">
    <property type="entry name" value="HTH_RpiR"/>
</dbReference>
<organism evidence="7 8">
    <name type="scientific">Pseudoflavonifractor capillosus</name>
    <dbReference type="NCBI Taxonomy" id="106588"/>
    <lineage>
        <taxon>Bacteria</taxon>
        <taxon>Bacillati</taxon>
        <taxon>Bacillota</taxon>
        <taxon>Clostridia</taxon>
        <taxon>Eubacteriales</taxon>
        <taxon>Oscillospiraceae</taxon>
        <taxon>Pseudoflavonifractor</taxon>
    </lineage>
</organism>
<dbReference type="InterPro" id="IPR047640">
    <property type="entry name" value="RpiR-like"/>
</dbReference>
<dbReference type="PANTHER" id="PTHR30514">
    <property type="entry name" value="GLUCOKINASE"/>
    <property type="match status" value="1"/>
</dbReference>
<dbReference type="GO" id="GO:0003700">
    <property type="term" value="F:DNA-binding transcription factor activity"/>
    <property type="evidence" value="ECO:0007669"/>
    <property type="project" value="InterPro"/>
</dbReference>
<dbReference type="InterPro" id="IPR001347">
    <property type="entry name" value="SIS_dom"/>
</dbReference>
<feature type="domain" description="SIS" evidence="6">
    <location>
        <begin position="125"/>
        <end position="265"/>
    </location>
</feature>
<evidence type="ECO:0000313" key="8">
    <source>
        <dbReference type="Proteomes" id="UP000760668"/>
    </source>
</evidence>
<dbReference type="InterPro" id="IPR009057">
    <property type="entry name" value="Homeodomain-like_sf"/>
</dbReference>
<dbReference type="PANTHER" id="PTHR30514:SF1">
    <property type="entry name" value="HTH-TYPE TRANSCRIPTIONAL REGULATOR HEXR-RELATED"/>
    <property type="match status" value="1"/>
</dbReference>
<dbReference type="CDD" id="cd05013">
    <property type="entry name" value="SIS_RpiR"/>
    <property type="match status" value="1"/>
</dbReference>
<protein>
    <submittedName>
        <fullName evidence="7">MurR/RpiR family transcriptional regulator</fullName>
    </submittedName>
</protein>
<dbReference type="Pfam" id="PF01380">
    <property type="entry name" value="SIS"/>
    <property type="match status" value="1"/>
</dbReference>
<evidence type="ECO:0000256" key="3">
    <source>
        <dbReference type="ARBA" id="ARBA00023163"/>
    </source>
</evidence>